<evidence type="ECO:0000313" key="1">
    <source>
        <dbReference type="EMBL" id="KAJ9587926.1"/>
    </source>
</evidence>
<keyword evidence="2" id="KW-1185">Reference proteome</keyword>
<dbReference type="EMBL" id="JASPKZ010006047">
    <property type="protein sequence ID" value="KAJ9587926.1"/>
    <property type="molecule type" value="Genomic_DNA"/>
</dbReference>
<dbReference type="Proteomes" id="UP001233999">
    <property type="component" value="Unassembled WGS sequence"/>
</dbReference>
<reference evidence="1" key="1">
    <citation type="journal article" date="2023" name="IScience">
        <title>Live-bearing cockroach genome reveals convergent evolutionary mechanisms linked to viviparity in insects and beyond.</title>
        <authorList>
            <person name="Fouks B."/>
            <person name="Harrison M.C."/>
            <person name="Mikhailova A.A."/>
            <person name="Marchal E."/>
            <person name="English S."/>
            <person name="Carruthers M."/>
            <person name="Jennings E.C."/>
            <person name="Chiamaka E.L."/>
            <person name="Frigard R.A."/>
            <person name="Pippel M."/>
            <person name="Attardo G.M."/>
            <person name="Benoit J.B."/>
            <person name="Bornberg-Bauer E."/>
            <person name="Tobe S.S."/>
        </authorList>
    </citation>
    <scope>NUCLEOTIDE SEQUENCE</scope>
    <source>
        <strain evidence="1">Stay&amp;Tobe</strain>
    </source>
</reference>
<comment type="caution">
    <text evidence="1">The sequence shown here is derived from an EMBL/GenBank/DDBJ whole genome shotgun (WGS) entry which is preliminary data.</text>
</comment>
<feature type="non-terminal residue" evidence="1">
    <location>
        <position position="1"/>
    </location>
</feature>
<sequence>FPIINVKTFLPQLRRASSVATASSRLDLQLVMKTNFANLIIGDINQNDIFK</sequence>
<reference evidence="1" key="2">
    <citation type="submission" date="2023-05" db="EMBL/GenBank/DDBJ databases">
        <authorList>
            <person name="Fouks B."/>
        </authorList>
    </citation>
    <scope>NUCLEOTIDE SEQUENCE</scope>
    <source>
        <strain evidence="1">Stay&amp;Tobe</strain>
        <tissue evidence="1">Testes</tissue>
    </source>
</reference>
<proteinExistence type="predicted"/>
<organism evidence="1 2">
    <name type="scientific">Diploptera punctata</name>
    <name type="common">Pacific beetle cockroach</name>
    <dbReference type="NCBI Taxonomy" id="6984"/>
    <lineage>
        <taxon>Eukaryota</taxon>
        <taxon>Metazoa</taxon>
        <taxon>Ecdysozoa</taxon>
        <taxon>Arthropoda</taxon>
        <taxon>Hexapoda</taxon>
        <taxon>Insecta</taxon>
        <taxon>Pterygota</taxon>
        <taxon>Neoptera</taxon>
        <taxon>Polyneoptera</taxon>
        <taxon>Dictyoptera</taxon>
        <taxon>Blattodea</taxon>
        <taxon>Blaberoidea</taxon>
        <taxon>Blaberidae</taxon>
        <taxon>Diplopterinae</taxon>
        <taxon>Diploptera</taxon>
    </lineage>
</organism>
<accession>A0AAD7ZWZ3</accession>
<evidence type="ECO:0000313" key="2">
    <source>
        <dbReference type="Proteomes" id="UP001233999"/>
    </source>
</evidence>
<protein>
    <submittedName>
        <fullName evidence="1">Uncharacterized protein</fullName>
    </submittedName>
</protein>
<dbReference type="AlphaFoldDB" id="A0AAD7ZWZ3"/>
<name>A0AAD7ZWZ3_DIPPU</name>
<feature type="non-terminal residue" evidence="1">
    <location>
        <position position="51"/>
    </location>
</feature>
<gene>
    <name evidence="1" type="ORF">L9F63_018629</name>
</gene>